<evidence type="ECO:0000313" key="3">
    <source>
        <dbReference type="EMBL" id="TCO46477.1"/>
    </source>
</evidence>
<reference evidence="3 4" key="1">
    <citation type="submission" date="2019-03" db="EMBL/GenBank/DDBJ databases">
        <title>Genomic Encyclopedia of Type Strains, Phase IV (KMG-IV): sequencing the most valuable type-strain genomes for metagenomic binning, comparative biology and taxonomic classification.</title>
        <authorList>
            <person name="Goeker M."/>
        </authorList>
    </citation>
    <scope>NUCLEOTIDE SEQUENCE [LARGE SCALE GENOMIC DNA]</scope>
    <source>
        <strain evidence="3 4">DSM 45934</strain>
    </source>
</reference>
<proteinExistence type="predicted"/>
<evidence type="ECO:0000313" key="4">
    <source>
        <dbReference type="Proteomes" id="UP000295680"/>
    </source>
</evidence>
<dbReference type="Pfam" id="PF13411">
    <property type="entry name" value="MerR_1"/>
    <property type="match status" value="1"/>
</dbReference>
<keyword evidence="4" id="KW-1185">Reference proteome</keyword>
<protein>
    <submittedName>
        <fullName evidence="3">DNA-binding transcriptional MerR regulator</fullName>
    </submittedName>
</protein>
<dbReference type="SUPFAM" id="SSF46955">
    <property type="entry name" value="Putative DNA-binding domain"/>
    <property type="match status" value="1"/>
</dbReference>
<name>A0A4R2INV2_9PSEU</name>
<dbReference type="InterPro" id="IPR000551">
    <property type="entry name" value="MerR-type_HTH_dom"/>
</dbReference>
<dbReference type="GO" id="GO:0003700">
    <property type="term" value="F:DNA-binding transcription factor activity"/>
    <property type="evidence" value="ECO:0007669"/>
    <property type="project" value="InterPro"/>
</dbReference>
<dbReference type="InterPro" id="IPR047057">
    <property type="entry name" value="MerR_fam"/>
</dbReference>
<dbReference type="CDD" id="cd00592">
    <property type="entry name" value="HTH_MerR-like"/>
    <property type="match status" value="1"/>
</dbReference>
<dbReference type="EMBL" id="SLWS01000019">
    <property type="protein sequence ID" value="TCO46477.1"/>
    <property type="molecule type" value="Genomic_DNA"/>
</dbReference>
<dbReference type="PROSITE" id="PS50937">
    <property type="entry name" value="HTH_MERR_2"/>
    <property type="match status" value="1"/>
</dbReference>
<dbReference type="PANTHER" id="PTHR30204">
    <property type="entry name" value="REDOX-CYCLING DRUG-SENSING TRANSCRIPTIONAL ACTIVATOR SOXR"/>
    <property type="match status" value="1"/>
</dbReference>
<dbReference type="PRINTS" id="PR00040">
    <property type="entry name" value="HTHMERR"/>
</dbReference>
<accession>A0A4R2INV2</accession>
<evidence type="ECO:0000259" key="2">
    <source>
        <dbReference type="PROSITE" id="PS50937"/>
    </source>
</evidence>
<sequence>MCVQEVSLLTIKRLAEYVGVTVRAVRHYHQTGLLPEPERDASGYRRYDAQAVVHLIRIKTMAEAGVPLTRIQELMAADPERFAQAVDEIDQALARQIEELRQRRRRVAGLVAGEHLFLPAEIAEYIEELRALGVSERGVLVERDGWIMLAANYPDKALEWIAQKRAQLADTGFRQFYRTYDQAHDWDPTDPRLADLADTMADRFLREVEAAGVDTADWTMQKVLSDDEQALLGAYVNDYSPAWLRLNELVRERVERSPMTRDVK</sequence>
<dbReference type="InterPro" id="IPR009061">
    <property type="entry name" value="DNA-bd_dom_put_sf"/>
</dbReference>
<feature type="domain" description="HTH merR-type" evidence="2">
    <location>
        <begin position="8"/>
        <end position="77"/>
    </location>
</feature>
<keyword evidence="1 3" id="KW-0238">DNA-binding</keyword>
<dbReference type="GO" id="GO:0003677">
    <property type="term" value="F:DNA binding"/>
    <property type="evidence" value="ECO:0007669"/>
    <property type="project" value="UniProtKB-KW"/>
</dbReference>
<gene>
    <name evidence="3" type="ORF">EV192_11956</name>
</gene>
<dbReference type="SMART" id="SM00422">
    <property type="entry name" value="HTH_MERR"/>
    <property type="match status" value="1"/>
</dbReference>
<evidence type="ECO:0000256" key="1">
    <source>
        <dbReference type="ARBA" id="ARBA00023125"/>
    </source>
</evidence>
<dbReference type="Gene3D" id="1.10.1660.10">
    <property type="match status" value="1"/>
</dbReference>
<dbReference type="PANTHER" id="PTHR30204:SF93">
    <property type="entry name" value="HTH MERR-TYPE DOMAIN-CONTAINING PROTEIN"/>
    <property type="match status" value="1"/>
</dbReference>
<organism evidence="3 4">
    <name type="scientific">Actinocrispum wychmicini</name>
    <dbReference type="NCBI Taxonomy" id="1213861"/>
    <lineage>
        <taxon>Bacteria</taxon>
        <taxon>Bacillati</taxon>
        <taxon>Actinomycetota</taxon>
        <taxon>Actinomycetes</taxon>
        <taxon>Pseudonocardiales</taxon>
        <taxon>Pseudonocardiaceae</taxon>
        <taxon>Actinocrispum</taxon>
    </lineage>
</organism>
<comment type="caution">
    <text evidence="3">The sequence shown here is derived from an EMBL/GenBank/DDBJ whole genome shotgun (WGS) entry which is preliminary data.</text>
</comment>
<dbReference type="AlphaFoldDB" id="A0A4R2INV2"/>
<dbReference type="Proteomes" id="UP000295680">
    <property type="component" value="Unassembled WGS sequence"/>
</dbReference>